<dbReference type="AlphaFoldDB" id="A0A3M7PXX1"/>
<evidence type="ECO:0000313" key="1">
    <source>
        <dbReference type="EMBL" id="RNA03863.1"/>
    </source>
</evidence>
<proteinExistence type="predicted"/>
<protein>
    <submittedName>
        <fullName evidence="1">Uncharacterized protein</fullName>
    </submittedName>
</protein>
<keyword evidence="2" id="KW-1185">Reference proteome</keyword>
<dbReference type="EMBL" id="REGN01008321">
    <property type="protein sequence ID" value="RNA03863.1"/>
    <property type="molecule type" value="Genomic_DNA"/>
</dbReference>
<name>A0A3M7PXX1_BRAPC</name>
<organism evidence="1 2">
    <name type="scientific">Brachionus plicatilis</name>
    <name type="common">Marine rotifer</name>
    <name type="synonym">Brachionus muelleri</name>
    <dbReference type="NCBI Taxonomy" id="10195"/>
    <lineage>
        <taxon>Eukaryota</taxon>
        <taxon>Metazoa</taxon>
        <taxon>Spiralia</taxon>
        <taxon>Gnathifera</taxon>
        <taxon>Rotifera</taxon>
        <taxon>Eurotatoria</taxon>
        <taxon>Monogononta</taxon>
        <taxon>Pseudotrocha</taxon>
        <taxon>Ploima</taxon>
        <taxon>Brachionidae</taxon>
        <taxon>Brachionus</taxon>
    </lineage>
</organism>
<accession>A0A3M7PXX1</accession>
<dbReference type="Proteomes" id="UP000276133">
    <property type="component" value="Unassembled WGS sequence"/>
</dbReference>
<gene>
    <name evidence="1" type="ORF">BpHYR1_046273</name>
</gene>
<reference evidence="1 2" key="1">
    <citation type="journal article" date="2018" name="Sci. Rep.">
        <title>Genomic signatures of local adaptation to the degree of environmental predictability in rotifers.</title>
        <authorList>
            <person name="Franch-Gras L."/>
            <person name="Hahn C."/>
            <person name="Garcia-Roger E.M."/>
            <person name="Carmona M.J."/>
            <person name="Serra M."/>
            <person name="Gomez A."/>
        </authorList>
    </citation>
    <scope>NUCLEOTIDE SEQUENCE [LARGE SCALE GENOMIC DNA]</scope>
    <source>
        <strain evidence="1">HYR1</strain>
    </source>
</reference>
<comment type="caution">
    <text evidence="1">The sequence shown here is derived from an EMBL/GenBank/DDBJ whole genome shotgun (WGS) entry which is preliminary data.</text>
</comment>
<sequence>MFIIGLIFSYIRDLVFILAQSIVLTCRMHYIKWSSRVGCSEQEICWCNTSRCIWCAPIASKPQVDQRSYDFCYLGVTFSSNLKFTNQKRFKLKRYKKCENRDTICDKSEQHAFFAVPETFLYLESYKFIYRIDNKTRCYLIKSLFKLHAKTNIFKSRILDLQYTLIE</sequence>
<evidence type="ECO:0000313" key="2">
    <source>
        <dbReference type="Proteomes" id="UP000276133"/>
    </source>
</evidence>